<dbReference type="InterPro" id="IPR024072">
    <property type="entry name" value="DHFR-like_dom_sf"/>
</dbReference>
<accession>A0A1R1YR78</accession>
<name>A0A1R1YR78_9FUNG</name>
<dbReference type="Gene3D" id="3.40.430.10">
    <property type="entry name" value="Dihydrofolate Reductase, subunit A"/>
    <property type="match status" value="1"/>
</dbReference>
<dbReference type="EMBL" id="LSSM01000295">
    <property type="protein sequence ID" value="OMJ29392.1"/>
    <property type="molecule type" value="Genomic_DNA"/>
</dbReference>
<evidence type="ECO:0000313" key="2">
    <source>
        <dbReference type="Proteomes" id="UP000187429"/>
    </source>
</evidence>
<evidence type="ECO:0000313" key="1">
    <source>
        <dbReference type="EMBL" id="OMJ29392.1"/>
    </source>
</evidence>
<dbReference type="Proteomes" id="UP000187429">
    <property type="component" value="Unassembled WGS sequence"/>
</dbReference>
<keyword evidence="2" id="KW-1185">Reference proteome</keyword>
<gene>
    <name evidence="1" type="ORF">AYI69_g1107</name>
</gene>
<evidence type="ECO:0008006" key="3">
    <source>
        <dbReference type="Google" id="ProtNLM"/>
    </source>
</evidence>
<sequence>MYCRDEINLIKCCKAVSSFQSALDYIEYLKRNESVENYTVGSVFITGGYGVYKAAMEVDNYKVRVFYTNVSTVDPVVITSYFPQLHKYISFKRKSYDRLQSLAPFTIEKGVLEQSDGIKFEYQLYENWD</sequence>
<comment type="caution">
    <text evidence="1">The sequence shown here is derived from an EMBL/GenBank/DDBJ whole genome shotgun (WGS) entry which is preliminary data.</text>
</comment>
<reference evidence="2" key="1">
    <citation type="submission" date="2017-01" db="EMBL/GenBank/DDBJ databases">
        <authorList>
            <person name="Wang Y."/>
            <person name="White M."/>
            <person name="Kvist S."/>
            <person name="Moncalvo J.-M."/>
        </authorList>
    </citation>
    <scope>NUCLEOTIDE SEQUENCE [LARGE SCALE GENOMIC DNA]</scope>
    <source>
        <strain evidence="2">ID-206-W2</strain>
    </source>
</reference>
<dbReference type="AlphaFoldDB" id="A0A1R1YR78"/>
<proteinExistence type="predicted"/>
<dbReference type="OrthoDB" id="414698at2759"/>
<organism evidence="1 2">
    <name type="scientific">Smittium culicis</name>
    <dbReference type="NCBI Taxonomy" id="133412"/>
    <lineage>
        <taxon>Eukaryota</taxon>
        <taxon>Fungi</taxon>
        <taxon>Fungi incertae sedis</taxon>
        <taxon>Zoopagomycota</taxon>
        <taxon>Kickxellomycotina</taxon>
        <taxon>Harpellomycetes</taxon>
        <taxon>Harpellales</taxon>
        <taxon>Legeriomycetaceae</taxon>
        <taxon>Smittium</taxon>
    </lineage>
</organism>
<protein>
    <recommendedName>
        <fullName evidence="3">Dihydrofolate reductase</fullName>
    </recommendedName>
</protein>